<dbReference type="AlphaFoldDB" id="A0ABD0LHF5"/>
<evidence type="ECO:0000313" key="2">
    <source>
        <dbReference type="EMBL" id="KAK7498820.1"/>
    </source>
</evidence>
<organism evidence="2 3">
    <name type="scientific">Batillaria attramentaria</name>
    <dbReference type="NCBI Taxonomy" id="370345"/>
    <lineage>
        <taxon>Eukaryota</taxon>
        <taxon>Metazoa</taxon>
        <taxon>Spiralia</taxon>
        <taxon>Lophotrochozoa</taxon>
        <taxon>Mollusca</taxon>
        <taxon>Gastropoda</taxon>
        <taxon>Caenogastropoda</taxon>
        <taxon>Sorbeoconcha</taxon>
        <taxon>Cerithioidea</taxon>
        <taxon>Batillariidae</taxon>
        <taxon>Batillaria</taxon>
    </lineage>
</organism>
<feature type="region of interest" description="Disordered" evidence="1">
    <location>
        <begin position="85"/>
        <end position="116"/>
    </location>
</feature>
<name>A0ABD0LHF5_9CAEN</name>
<feature type="non-terminal residue" evidence="2">
    <location>
        <position position="147"/>
    </location>
</feature>
<reference evidence="2 3" key="1">
    <citation type="journal article" date="2023" name="Sci. Data">
        <title>Genome assembly of the Korean intertidal mud-creeper Batillaria attramentaria.</title>
        <authorList>
            <person name="Patra A.K."/>
            <person name="Ho P.T."/>
            <person name="Jun S."/>
            <person name="Lee S.J."/>
            <person name="Kim Y."/>
            <person name="Won Y.J."/>
        </authorList>
    </citation>
    <scope>NUCLEOTIDE SEQUENCE [LARGE SCALE GENOMIC DNA]</scope>
    <source>
        <strain evidence="2">Wonlab-2016</strain>
    </source>
</reference>
<protein>
    <submittedName>
        <fullName evidence="2">Uncharacterized protein</fullName>
    </submittedName>
</protein>
<dbReference type="Proteomes" id="UP001519460">
    <property type="component" value="Unassembled WGS sequence"/>
</dbReference>
<gene>
    <name evidence="2" type="ORF">BaRGS_00009912</name>
</gene>
<dbReference type="EMBL" id="JACVVK020000048">
    <property type="protein sequence ID" value="KAK7498820.1"/>
    <property type="molecule type" value="Genomic_DNA"/>
</dbReference>
<proteinExistence type="predicted"/>
<accession>A0ABD0LHF5</accession>
<feature type="non-terminal residue" evidence="2">
    <location>
        <position position="1"/>
    </location>
</feature>
<evidence type="ECO:0000313" key="3">
    <source>
        <dbReference type="Proteomes" id="UP001519460"/>
    </source>
</evidence>
<evidence type="ECO:0000256" key="1">
    <source>
        <dbReference type="SAM" id="MobiDB-lite"/>
    </source>
</evidence>
<keyword evidence="3" id="KW-1185">Reference proteome</keyword>
<comment type="caution">
    <text evidence="2">The sequence shown here is derived from an EMBL/GenBank/DDBJ whole genome shotgun (WGS) entry which is preliminary data.</text>
</comment>
<sequence>VNYVDGISGFTVVAAVTHPELQKQLIRPGLFTPGLKSLSTLGVTHNTSILWPPLSHRGPCFHDEGIPVAEVLIKRTRAERRDRAVMRQTVFSPSPPPAVTPNGHKNNNKKRPANHWPKTATDYADEELISNYLTLTGRSLSMYELLK</sequence>